<dbReference type="Proteomes" id="UP001056766">
    <property type="component" value="Unassembled WGS sequence"/>
</dbReference>
<keyword evidence="2" id="KW-1185">Reference proteome</keyword>
<dbReference type="RefSeq" id="WP_250867670.1">
    <property type="nucleotide sequence ID" value="NZ_JAGSOI010000012.1"/>
</dbReference>
<gene>
    <name evidence="1" type="ORF">KDK67_04625</name>
</gene>
<reference evidence="1" key="2">
    <citation type="submission" date="2021-04" db="EMBL/GenBank/DDBJ databases">
        <authorList>
            <person name="Dong X."/>
        </authorList>
    </citation>
    <scope>NUCLEOTIDE SEQUENCE</scope>
    <source>
        <strain evidence="1">LLY</strain>
    </source>
</reference>
<name>A0A9E5DBN0_9EURY</name>
<reference evidence="1" key="1">
    <citation type="journal article" date="2021" name="mSystems">
        <title>Bacteria and Archaea Synergistically Convert Glycine Betaine to Biogenic Methane in the Formosa Cold Seep of the South China Sea.</title>
        <authorList>
            <person name="Li L."/>
            <person name="Zhang W."/>
            <person name="Zhang S."/>
            <person name="Song L."/>
            <person name="Sun Q."/>
            <person name="Zhang H."/>
            <person name="Xiang H."/>
            <person name="Dong X."/>
        </authorList>
    </citation>
    <scope>NUCLEOTIDE SEQUENCE</scope>
    <source>
        <strain evidence="1">LLY</strain>
    </source>
</reference>
<comment type="caution">
    <text evidence="1">The sequence shown here is derived from an EMBL/GenBank/DDBJ whole genome shotgun (WGS) entry which is preliminary data.</text>
</comment>
<evidence type="ECO:0000313" key="2">
    <source>
        <dbReference type="Proteomes" id="UP001056766"/>
    </source>
</evidence>
<proteinExistence type="predicted"/>
<dbReference type="EMBL" id="JAGSOI010000012">
    <property type="protein sequence ID" value="MCM1986289.1"/>
    <property type="molecule type" value="Genomic_DNA"/>
</dbReference>
<protein>
    <submittedName>
        <fullName evidence="1">Uncharacterized protein</fullName>
    </submittedName>
</protein>
<sequence length="75" mass="8914">MVMFEFLKGFMLILLYVYIGKEANNIDEQELDVKKAQEFVDVEEIKRNILEMPQKEAEILGVCRNTFQEIKKRSE</sequence>
<dbReference type="AlphaFoldDB" id="A0A9E5DBN0"/>
<organism evidence="1 2">
    <name type="scientific">Methanococcoides seepicolus</name>
    <dbReference type="NCBI Taxonomy" id="2828780"/>
    <lineage>
        <taxon>Archaea</taxon>
        <taxon>Methanobacteriati</taxon>
        <taxon>Methanobacteriota</taxon>
        <taxon>Stenosarchaea group</taxon>
        <taxon>Methanomicrobia</taxon>
        <taxon>Methanosarcinales</taxon>
        <taxon>Methanosarcinaceae</taxon>
        <taxon>Methanococcoides</taxon>
    </lineage>
</organism>
<evidence type="ECO:0000313" key="1">
    <source>
        <dbReference type="EMBL" id="MCM1986289.1"/>
    </source>
</evidence>
<accession>A0A9E5DBN0</accession>